<dbReference type="Pfam" id="PF00149">
    <property type="entry name" value="Metallophos"/>
    <property type="match status" value="1"/>
</dbReference>
<dbReference type="Proteomes" id="UP001149140">
    <property type="component" value="Unassembled WGS sequence"/>
</dbReference>
<evidence type="ECO:0000313" key="4">
    <source>
        <dbReference type="EMBL" id="MDA0162353.1"/>
    </source>
</evidence>
<dbReference type="RefSeq" id="WP_270041595.1">
    <property type="nucleotide sequence ID" value="NZ_JAPDOD010000018.1"/>
</dbReference>
<dbReference type="InterPro" id="IPR051158">
    <property type="entry name" value="Metallophosphoesterase_sf"/>
</dbReference>
<evidence type="ECO:0000313" key="5">
    <source>
        <dbReference type="Proteomes" id="UP001149140"/>
    </source>
</evidence>
<dbReference type="EMBL" id="JAPDOD010000018">
    <property type="protein sequence ID" value="MDA0162353.1"/>
    <property type="molecule type" value="Genomic_DNA"/>
</dbReference>
<dbReference type="PANTHER" id="PTHR31302:SF31">
    <property type="entry name" value="PHOSPHODIESTERASE YAEI"/>
    <property type="match status" value="1"/>
</dbReference>
<gene>
    <name evidence="4" type="ORF">OM076_18925</name>
</gene>
<keyword evidence="2" id="KW-0378">Hydrolase</keyword>
<dbReference type="AlphaFoldDB" id="A0A9X3N025"/>
<keyword evidence="5" id="KW-1185">Reference proteome</keyword>
<accession>A0A9X3N025</accession>
<dbReference type="PANTHER" id="PTHR31302">
    <property type="entry name" value="TRANSMEMBRANE PROTEIN WITH METALLOPHOSPHOESTERASE DOMAIN-RELATED"/>
    <property type="match status" value="1"/>
</dbReference>
<evidence type="ECO:0000256" key="1">
    <source>
        <dbReference type="ARBA" id="ARBA00022723"/>
    </source>
</evidence>
<protein>
    <submittedName>
        <fullName evidence="4">Metallophosphoesterase</fullName>
    </submittedName>
</protein>
<reference evidence="4" key="1">
    <citation type="submission" date="2022-10" db="EMBL/GenBank/DDBJ databases">
        <title>The WGS of Solirubrobacter ginsenosidimutans DSM 21036.</title>
        <authorList>
            <person name="Jiang Z."/>
        </authorList>
    </citation>
    <scope>NUCLEOTIDE SEQUENCE</scope>
    <source>
        <strain evidence="4">DSM 21036</strain>
    </source>
</reference>
<dbReference type="InterPro" id="IPR004843">
    <property type="entry name" value="Calcineurin-like_PHP"/>
</dbReference>
<dbReference type="SUPFAM" id="SSF56300">
    <property type="entry name" value="Metallo-dependent phosphatases"/>
    <property type="match status" value="1"/>
</dbReference>
<dbReference type="InterPro" id="IPR029052">
    <property type="entry name" value="Metallo-depent_PP-like"/>
</dbReference>
<evidence type="ECO:0000256" key="2">
    <source>
        <dbReference type="ARBA" id="ARBA00022801"/>
    </source>
</evidence>
<feature type="domain" description="Calcineurin-like phosphoesterase" evidence="3">
    <location>
        <begin position="49"/>
        <end position="138"/>
    </location>
</feature>
<name>A0A9X3N025_9ACTN</name>
<dbReference type="GO" id="GO:0009245">
    <property type="term" value="P:lipid A biosynthetic process"/>
    <property type="evidence" value="ECO:0007669"/>
    <property type="project" value="TreeGrafter"/>
</dbReference>
<dbReference type="Gene3D" id="3.60.21.10">
    <property type="match status" value="1"/>
</dbReference>
<dbReference type="GO" id="GO:0016020">
    <property type="term" value="C:membrane"/>
    <property type="evidence" value="ECO:0007669"/>
    <property type="project" value="GOC"/>
</dbReference>
<dbReference type="GO" id="GO:0046872">
    <property type="term" value="F:metal ion binding"/>
    <property type="evidence" value="ECO:0007669"/>
    <property type="project" value="UniProtKB-KW"/>
</dbReference>
<evidence type="ECO:0000259" key="3">
    <source>
        <dbReference type="Pfam" id="PF00149"/>
    </source>
</evidence>
<organism evidence="4 5">
    <name type="scientific">Solirubrobacter ginsenosidimutans</name>
    <dbReference type="NCBI Taxonomy" id="490573"/>
    <lineage>
        <taxon>Bacteria</taxon>
        <taxon>Bacillati</taxon>
        <taxon>Actinomycetota</taxon>
        <taxon>Thermoleophilia</taxon>
        <taxon>Solirubrobacterales</taxon>
        <taxon>Solirubrobacteraceae</taxon>
        <taxon>Solirubrobacter</taxon>
    </lineage>
</organism>
<sequence length="277" mass="29989">MPRLSASFAAAGVVAGLAAYAGWVEPRRLVVRELELALPHWPARLDGLRAGVMSDLHAGVPHAGLDAIGRAVDALNAREPDVHLLLGDYLDASQKWRRDLAPEQVAEALARLRSPLGTIAVIGNHDWRNSGDRMWRALSAVGITVLEDRAVELHAPGGPFWVAGLADLRHRRPDIGGALRDVPADAPTLMLSHDPDLFPGVPNRVSLTLAGHMHGGQIAIPLLRRPMLPSYYGERYARGHIVEHGRHLLVTSGIGTSGLPIRFLAPPEVYLLTLRNP</sequence>
<proteinExistence type="predicted"/>
<keyword evidence="1" id="KW-0479">Metal-binding</keyword>
<comment type="caution">
    <text evidence="4">The sequence shown here is derived from an EMBL/GenBank/DDBJ whole genome shotgun (WGS) entry which is preliminary data.</text>
</comment>
<dbReference type="GO" id="GO:0008758">
    <property type="term" value="F:UDP-2,3-diacylglucosamine hydrolase activity"/>
    <property type="evidence" value="ECO:0007669"/>
    <property type="project" value="TreeGrafter"/>
</dbReference>